<feature type="region of interest" description="Disordered" evidence="1">
    <location>
        <begin position="175"/>
        <end position="216"/>
    </location>
</feature>
<dbReference type="Proteomes" id="UP000598196">
    <property type="component" value="Unassembled WGS sequence"/>
</dbReference>
<dbReference type="AlphaFoldDB" id="A0A917YMZ3"/>
<proteinExistence type="predicted"/>
<dbReference type="EMBL" id="BMLP01000004">
    <property type="protein sequence ID" value="GGO34009.1"/>
    <property type="molecule type" value="Genomic_DNA"/>
</dbReference>
<keyword evidence="3" id="KW-0966">Cell projection</keyword>
<protein>
    <submittedName>
        <fullName evidence="3">Flagellar hook-length control protein</fullName>
    </submittedName>
</protein>
<dbReference type="InterPro" id="IPR021136">
    <property type="entry name" value="Flagellar_hook_control-like_C"/>
</dbReference>
<dbReference type="RefSeq" id="WP_188781589.1">
    <property type="nucleotide sequence ID" value="NZ_BMLP01000004.1"/>
</dbReference>
<comment type="caution">
    <text evidence="3">The sequence shown here is derived from an EMBL/GenBank/DDBJ whole genome shotgun (WGS) entry which is preliminary data.</text>
</comment>
<dbReference type="Pfam" id="PF02120">
    <property type="entry name" value="Flg_hook"/>
    <property type="match status" value="1"/>
</dbReference>
<reference evidence="3 4" key="1">
    <citation type="journal article" date="2014" name="Int. J. Syst. Evol. Microbiol.">
        <title>Complete genome sequence of Corynebacterium casei LMG S-19264T (=DSM 44701T), isolated from a smear-ripened cheese.</title>
        <authorList>
            <consortium name="US DOE Joint Genome Institute (JGI-PGF)"/>
            <person name="Walter F."/>
            <person name="Albersmeier A."/>
            <person name="Kalinowski J."/>
            <person name="Ruckert C."/>
        </authorList>
    </citation>
    <scope>NUCLEOTIDE SEQUENCE [LARGE SCALE GENOMIC DNA]</scope>
    <source>
        <strain evidence="3 4">CGMCC 1.7029</strain>
    </source>
</reference>
<keyword evidence="3" id="KW-0969">Cilium</keyword>
<sequence>MIPALDAMAAILPKPVAAPALLGDGTFAALLPLEGEAVEEDEATEPLSAETCPPLVAAQILLMPPPAQLPDSGDAMMAEVPGKPGTMPGAPSVSLTSAVPGATAAEPELVGIAADPHSSEKVAIPDSALNTPKDALAEVRARHLPPQTAERAESAGRILFEGRHLAFMPQESGAALAGGGAARSDGSVETAESSEVASFGMPDDARPAPTEASAPSSGAILAVRAEGVDRSAPPPVASQIRRAVQSALPAPVVTHSLDVASGQVTDRQIELRLDPAELGAVSIVLQGNEDSLVVRITAERPDTLDLMRRNSDQLLAELRAAGIGDAQMSFDMGRDPSHTNRSAAEAAIMDALEEMPPGPVTSTLQSAPIPAGDTGLCIRV</sequence>
<evidence type="ECO:0000256" key="1">
    <source>
        <dbReference type="SAM" id="MobiDB-lite"/>
    </source>
</evidence>
<evidence type="ECO:0000313" key="3">
    <source>
        <dbReference type="EMBL" id="GGO34009.1"/>
    </source>
</evidence>
<accession>A0A917YMZ3</accession>
<keyword evidence="3" id="KW-0282">Flagellum</keyword>
<gene>
    <name evidence="3" type="ORF">GCM10010991_24200</name>
</gene>
<organism evidence="3 4">
    <name type="scientific">Gemmobacter aquaticus</name>
    <dbReference type="NCBI Taxonomy" id="490185"/>
    <lineage>
        <taxon>Bacteria</taxon>
        <taxon>Pseudomonadati</taxon>
        <taxon>Pseudomonadota</taxon>
        <taxon>Alphaproteobacteria</taxon>
        <taxon>Rhodobacterales</taxon>
        <taxon>Paracoccaceae</taxon>
        <taxon>Gemmobacter</taxon>
    </lineage>
</organism>
<evidence type="ECO:0000259" key="2">
    <source>
        <dbReference type="Pfam" id="PF02120"/>
    </source>
</evidence>
<evidence type="ECO:0000313" key="4">
    <source>
        <dbReference type="Proteomes" id="UP000598196"/>
    </source>
</evidence>
<dbReference type="CDD" id="cd17470">
    <property type="entry name" value="T3SS_Flik_C"/>
    <property type="match status" value="1"/>
</dbReference>
<feature type="domain" description="Flagellar hook-length control protein-like C-terminal" evidence="2">
    <location>
        <begin position="268"/>
        <end position="336"/>
    </location>
</feature>
<name>A0A917YMZ3_9RHOB</name>
<dbReference type="InterPro" id="IPR038610">
    <property type="entry name" value="FliK-like_C_sf"/>
</dbReference>
<feature type="compositionally biased region" description="Low complexity" evidence="1">
    <location>
        <begin position="187"/>
        <end position="198"/>
    </location>
</feature>
<keyword evidence="4" id="KW-1185">Reference proteome</keyword>
<dbReference type="Gene3D" id="3.30.750.140">
    <property type="match status" value="1"/>
</dbReference>